<dbReference type="GO" id="GO:0003677">
    <property type="term" value="F:DNA binding"/>
    <property type="evidence" value="ECO:0007669"/>
    <property type="project" value="UniProtKB-KW"/>
</dbReference>
<dbReference type="GO" id="GO:0016787">
    <property type="term" value="F:hydrolase activity"/>
    <property type="evidence" value="ECO:0007669"/>
    <property type="project" value="UniProtKB-KW"/>
</dbReference>
<evidence type="ECO:0000256" key="11">
    <source>
        <dbReference type="ARBA" id="ARBA00023204"/>
    </source>
</evidence>
<evidence type="ECO:0000256" key="7">
    <source>
        <dbReference type="ARBA" id="ARBA00022801"/>
    </source>
</evidence>
<dbReference type="SUPFAM" id="SSF53098">
    <property type="entry name" value="Ribonuclease H-like"/>
    <property type="match status" value="1"/>
</dbReference>
<dbReference type="PANTHER" id="PTHR30194:SF3">
    <property type="entry name" value="CROSSOVER JUNCTION ENDODEOXYRIBONUCLEASE RUVC"/>
    <property type="match status" value="1"/>
</dbReference>
<evidence type="ECO:0000256" key="5">
    <source>
        <dbReference type="ARBA" id="ARBA00022759"/>
    </source>
</evidence>
<dbReference type="GO" id="GO:0004520">
    <property type="term" value="F:DNA endonuclease activity"/>
    <property type="evidence" value="ECO:0007669"/>
    <property type="project" value="InterPro"/>
</dbReference>
<proteinExistence type="inferred from homology"/>
<sequence length="164" mass="18509">MRVLGVDPGLLNFGYIVLENRGRDYKILSADVLKTSPKLALGSRLWHIYKGLEKILEEYKPEMIAVEEPLPQVNSVNTAKIVQVFALVLLASEERRLPYITYHPSQWKSFLCGDGWATKEDLLKVIQSLLGKDLDSKIRKVEHILDALGIALVSILEKGERVVL</sequence>
<dbReference type="GO" id="GO:0006310">
    <property type="term" value="P:DNA recombination"/>
    <property type="evidence" value="ECO:0007669"/>
    <property type="project" value="UniProtKB-KW"/>
</dbReference>
<dbReference type="InterPro" id="IPR036397">
    <property type="entry name" value="RNaseH_sf"/>
</dbReference>
<evidence type="ECO:0000256" key="9">
    <source>
        <dbReference type="ARBA" id="ARBA00023125"/>
    </source>
</evidence>
<keyword evidence="4" id="KW-0479">Metal-binding</keyword>
<evidence type="ECO:0000256" key="3">
    <source>
        <dbReference type="ARBA" id="ARBA00022722"/>
    </source>
</evidence>
<dbReference type="Pfam" id="PF02075">
    <property type="entry name" value="RuvC"/>
    <property type="match status" value="1"/>
</dbReference>
<name>A0A832GPA6_9BACT</name>
<dbReference type="GO" id="GO:0006281">
    <property type="term" value="P:DNA repair"/>
    <property type="evidence" value="ECO:0007669"/>
    <property type="project" value="UniProtKB-KW"/>
</dbReference>
<dbReference type="AlphaFoldDB" id="A0A832GPA6"/>
<evidence type="ECO:0000256" key="10">
    <source>
        <dbReference type="ARBA" id="ARBA00023172"/>
    </source>
</evidence>
<comment type="similarity">
    <text evidence="1">Belongs to the RuvC family.</text>
</comment>
<reference evidence="12" key="1">
    <citation type="journal article" date="2020" name="mSystems">
        <title>Genome- and Community-Level Interaction Insights into Carbon Utilization and Element Cycling Functions of Hydrothermarchaeota in Hydrothermal Sediment.</title>
        <authorList>
            <person name="Zhou Z."/>
            <person name="Liu Y."/>
            <person name="Xu W."/>
            <person name="Pan J."/>
            <person name="Luo Z.H."/>
            <person name="Li M."/>
        </authorList>
    </citation>
    <scope>NUCLEOTIDE SEQUENCE [LARGE SCALE GENOMIC DNA]</scope>
    <source>
        <strain evidence="12">SpSt-605</strain>
    </source>
</reference>
<evidence type="ECO:0000256" key="1">
    <source>
        <dbReference type="ARBA" id="ARBA00009518"/>
    </source>
</evidence>
<dbReference type="Gene3D" id="3.30.420.10">
    <property type="entry name" value="Ribonuclease H-like superfamily/Ribonuclease H"/>
    <property type="match status" value="1"/>
</dbReference>
<keyword evidence="2" id="KW-0963">Cytoplasm</keyword>
<dbReference type="GO" id="GO:0046872">
    <property type="term" value="F:metal ion binding"/>
    <property type="evidence" value="ECO:0007669"/>
    <property type="project" value="UniProtKB-KW"/>
</dbReference>
<evidence type="ECO:0000313" key="12">
    <source>
        <dbReference type="EMBL" id="HGV54725.1"/>
    </source>
</evidence>
<dbReference type="PANTHER" id="PTHR30194">
    <property type="entry name" value="CROSSOVER JUNCTION ENDODEOXYRIBONUCLEASE RUVC"/>
    <property type="match status" value="1"/>
</dbReference>
<dbReference type="EMBL" id="DSZU01000024">
    <property type="protein sequence ID" value="HGV54725.1"/>
    <property type="molecule type" value="Genomic_DNA"/>
</dbReference>
<evidence type="ECO:0000256" key="4">
    <source>
        <dbReference type="ARBA" id="ARBA00022723"/>
    </source>
</evidence>
<keyword evidence="7" id="KW-0378">Hydrolase</keyword>
<comment type="caution">
    <text evidence="12">The sequence shown here is derived from an EMBL/GenBank/DDBJ whole genome shotgun (WGS) entry which is preliminary data.</text>
</comment>
<keyword evidence="10" id="KW-0233">DNA recombination</keyword>
<keyword evidence="11" id="KW-0234">DNA repair</keyword>
<dbReference type="InterPro" id="IPR012337">
    <property type="entry name" value="RNaseH-like_sf"/>
</dbReference>
<protein>
    <recommendedName>
        <fullName evidence="13">Holliday junction nuclease RuvC</fullName>
    </recommendedName>
</protein>
<gene>
    <name evidence="12" type="ORF">ENT73_01375</name>
</gene>
<evidence type="ECO:0000256" key="2">
    <source>
        <dbReference type="ARBA" id="ARBA00022490"/>
    </source>
</evidence>
<organism evidence="12">
    <name type="scientific">Caldimicrobium thiodismutans</name>
    <dbReference type="NCBI Taxonomy" id="1653476"/>
    <lineage>
        <taxon>Bacteria</taxon>
        <taxon>Pseudomonadati</taxon>
        <taxon>Thermodesulfobacteriota</taxon>
        <taxon>Thermodesulfobacteria</taxon>
        <taxon>Thermodesulfobacteriales</taxon>
        <taxon>Thermodesulfobacteriaceae</taxon>
        <taxon>Caldimicrobium</taxon>
    </lineage>
</organism>
<keyword evidence="6" id="KW-0227">DNA damage</keyword>
<keyword evidence="3" id="KW-0540">Nuclease</keyword>
<accession>A0A832GPA6</accession>
<dbReference type="PRINTS" id="PR00696">
    <property type="entry name" value="RSOLVASERUVC"/>
</dbReference>
<evidence type="ECO:0008006" key="13">
    <source>
        <dbReference type="Google" id="ProtNLM"/>
    </source>
</evidence>
<dbReference type="InterPro" id="IPR002176">
    <property type="entry name" value="X-over_junc_endoDNase_RuvC"/>
</dbReference>
<keyword evidence="8" id="KW-0460">Magnesium</keyword>
<evidence type="ECO:0000256" key="6">
    <source>
        <dbReference type="ARBA" id="ARBA00022763"/>
    </source>
</evidence>
<keyword evidence="5" id="KW-0255">Endonuclease</keyword>
<evidence type="ECO:0000256" key="8">
    <source>
        <dbReference type="ARBA" id="ARBA00022842"/>
    </source>
</evidence>
<keyword evidence="9" id="KW-0238">DNA-binding</keyword>